<accession>A0A699IGX3</accession>
<reference evidence="2" key="1">
    <citation type="journal article" date="2019" name="Sci. Rep.">
        <title>Draft genome of Tanacetum cinerariifolium, the natural source of mosquito coil.</title>
        <authorList>
            <person name="Yamashiro T."/>
            <person name="Shiraishi A."/>
            <person name="Satake H."/>
            <person name="Nakayama K."/>
        </authorList>
    </citation>
    <scope>NUCLEOTIDE SEQUENCE</scope>
</reference>
<evidence type="ECO:0000313" key="2">
    <source>
        <dbReference type="EMBL" id="GEZ54238.1"/>
    </source>
</evidence>
<protein>
    <recommendedName>
        <fullName evidence="3">Integrase, catalytic region, zinc finger, CCHC-type, peptidase aspartic, catalytic</fullName>
    </recommendedName>
</protein>
<dbReference type="EMBL" id="BKCJ010291671">
    <property type="protein sequence ID" value="GEZ54238.1"/>
    <property type="molecule type" value="Genomic_DNA"/>
</dbReference>
<dbReference type="AlphaFoldDB" id="A0A699IGX3"/>
<evidence type="ECO:0000256" key="1">
    <source>
        <dbReference type="SAM" id="MobiDB-lite"/>
    </source>
</evidence>
<organism evidence="2">
    <name type="scientific">Tanacetum cinerariifolium</name>
    <name type="common">Dalmatian daisy</name>
    <name type="synonym">Chrysanthemum cinerariifolium</name>
    <dbReference type="NCBI Taxonomy" id="118510"/>
    <lineage>
        <taxon>Eukaryota</taxon>
        <taxon>Viridiplantae</taxon>
        <taxon>Streptophyta</taxon>
        <taxon>Embryophyta</taxon>
        <taxon>Tracheophyta</taxon>
        <taxon>Spermatophyta</taxon>
        <taxon>Magnoliopsida</taxon>
        <taxon>eudicotyledons</taxon>
        <taxon>Gunneridae</taxon>
        <taxon>Pentapetalae</taxon>
        <taxon>asterids</taxon>
        <taxon>campanulids</taxon>
        <taxon>Asterales</taxon>
        <taxon>Asteraceae</taxon>
        <taxon>Asteroideae</taxon>
        <taxon>Anthemideae</taxon>
        <taxon>Anthemidinae</taxon>
        <taxon>Tanacetum</taxon>
    </lineage>
</organism>
<gene>
    <name evidence="2" type="ORF">Tci_526211</name>
</gene>
<feature type="region of interest" description="Disordered" evidence="1">
    <location>
        <begin position="1"/>
        <end position="27"/>
    </location>
</feature>
<evidence type="ECO:0008006" key="3">
    <source>
        <dbReference type="Google" id="ProtNLM"/>
    </source>
</evidence>
<name>A0A699IGX3_TANCI</name>
<feature type="non-terminal residue" evidence="2">
    <location>
        <position position="1"/>
    </location>
</feature>
<feature type="compositionally biased region" description="Basic residues" evidence="1">
    <location>
        <begin position="1"/>
        <end position="15"/>
    </location>
</feature>
<comment type="caution">
    <text evidence="2">The sequence shown here is derived from an EMBL/GenBank/DDBJ whole genome shotgun (WGS) entry which is preliminary data.</text>
</comment>
<proteinExistence type="predicted"/>
<sequence length="242" mass="27551">VESTAKTKRPHPRSKTKNDRAPSASKSSCIKNKDVEVQEYHRNLLLSKNKKHMSSECNNVKLAIQNDKSEVVCVMCDNACTSNPQEPTSKWFLNFTSFLGRLSKFVYGTICFGNDHFAAILGYGDLSWRNILITRVYFIEGLGHNLFSAGNCTTNLYTTNLHEMASASPIFLIPHATSTKSWLWHQRLSYLDFDTNGVVERRNWALVEAARTIIRKNMETMNVTFDQLSTMAFEQRSSKPKL</sequence>